<protein>
    <recommendedName>
        <fullName evidence="2">Fungal-type protein kinase domain-containing protein</fullName>
    </recommendedName>
</protein>
<evidence type="ECO:0000313" key="4">
    <source>
        <dbReference type="Proteomes" id="UP000807469"/>
    </source>
</evidence>
<proteinExistence type="predicted"/>
<comment type="caution">
    <text evidence="3">The sequence shown here is derived from an EMBL/GenBank/DDBJ whole genome shotgun (WGS) entry which is preliminary data.</text>
</comment>
<sequence length="693" mass="79327">MEGQFVGPMVIRTFFKKYLGVAVTQRQKPPTKKTVKGCFDKVFGCNITENQMYKPLIDALQKEIENLSFTNSHSAQDYARDRLSPDISVYASADQPQASQPLADFSKMSTFIEAKKDRQADPFQDPKKRNQNSPENPFERDTDGARERRAQIGRYSAAISGTQFRTRLFSVSICGDQARFILWDRSAAVVTKTFNYVAQPQILLEFFWLYSRMTPCGQGFDTTVSTASKDEVDQMKKAGCMERLQEANKAHHHEFRKMMIPARDDIKQLSPFLISYPQPYDSRSPFSRSTRSMLAFDLENNQTVFVKDYWRPNIPTIPKEGDIYRKLKDAKVPNVAEFGMGNDLEGHQTVDHRELKLCKYPKITGLQHYRMSLNTIGVKLSKFNSSHELISAMKDAMLAHDAALFDANILHRDISFGNIMFSVNEKGERKGMLIDWDLCLDLSTTASGPRRPARTGTWQFMSADLIDKPAKIQDLVDDRESAFYVLLWVAMQYSKHDRETSTGEEFRPYGLMGMFDEQYEGPEKTPAGGRLKQFYLEKWEHKGPKFTGRPEMNNLMHELVEVLRVRYDRGPNGDVKAKWRATKSILDNLSEEEKKNNPLLPLLQEQLKENPANSYCSHMEDLGRRGWFVETLEKYLDQGQWPKDNAFDEPRFGVTRKAKAGTKRSASQELALDPDATSHADVPASKHQKTSHS</sequence>
<feature type="region of interest" description="Disordered" evidence="1">
    <location>
        <begin position="655"/>
        <end position="693"/>
    </location>
</feature>
<dbReference type="OrthoDB" id="3271139at2759"/>
<dbReference type="PANTHER" id="PTHR38248:SF2">
    <property type="entry name" value="FUNK1 11"/>
    <property type="match status" value="1"/>
</dbReference>
<dbReference type="EMBL" id="MU155212">
    <property type="protein sequence ID" value="KAF9479491.1"/>
    <property type="molecule type" value="Genomic_DNA"/>
</dbReference>
<dbReference type="PANTHER" id="PTHR38248">
    <property type="entry name" value="FUNK1 6"/>
    <property type="match status" value="1"/>
</dbReference>
<gene>
    <name evidence="3" type="ORF">BDN70DRAFT_993445</name>
</gene>
<feature type="domain" description="Fungal-type protein kinase" evidence="2">
    <location>
        <begin position="365"/>
        <end position="489"/>
    </location>
</feature>
<evidence type="ECO:0000256" key="1">
    <source>
        <dbReference type="SAM" id="MobiDB-lite"/>
    </source>
</evidence>
<accession>A0A9P5Z4V0</accession>
<evidence type="ECO:0000259" key="2">
    <source>
        <dbReference type="Pfam" id="PF17667"/>
    </source>
</evidence>
<dbReference type="AlphaFoldDB" id="A0A9P5Z4V0"/>
<keyword evidence="4" id="KW-1185">Reference proteome</keyword>
<dbReference type="InterPro" id="IPR040976">
    <property type="entry name" value="Pkinase_fungal"/>
</dbReference>
<dbReference type="SUPFAM" id="SSF56112">
    <property type="entry name" value="Protein kinase-like (PK-like)"/>
    <property type="match status" value="1"/>
</dbReference>
<dbReference type="Pfam" id="PF17667">
    <property type="entry name" value="Pkinase_fungal"/>
    <property type="match status" value="2"/>
</dbReference>
<dbReference type="Proteomes" id="UP000807469">
    <property type="component" value="Unassembled WGS sequence"/>
</dbReference>
<dbReference type="InterPro" id="IPR011009">
    <property type="entry name" value="Kinase-like_dom_sf"/>
</dbReference>
<evidence type="ECO:0000313" key="3">
    <source>
        <dbReference type="EMBL" id="KAF9479491.1"/>
    </source>
</evidence>
<organism evidence="3 4">
    <name type="scientific">Pholiota conissans</name>
    <dbReference type="NCBI Taxonomy" id="109636"/>
    <lineage>
        <taxon>Eukaryota</taxon>
        <taxon>Fungi</taxon>
        <taxon>Dikarya</taxon>
        <taxon>Basidiomycota</taxon>
        <taxon>Agaricomycotina</taxon>
        <taxon>Agaricomycetes</taxon>
        <taxon>Agaricomycetidae</taxon>
        <taxon>Agaricales</taxon>
        <taxon>Agaricineae</taxon>
        <taxon>Strophariaceae</taxon>
        <taxon>Pholiota</taxon>
    </lineage>
</organism>
<feature type="region of interest" description="Disordered" evidence="1">
    <location>
        <begin position="117"/>
        <end position="145"/>
    </location>
</feature>
<dbReference type="Gene3D" id="1.10.510.10">
    <property type="entry name" value="Transferase(Phosphotransferase) domain 1"/>
    <property type="match status" value="1"/>
</dbReference>
<name>A0A9P5Z4V0_9AGAR</name>
<feature type="domain" description="Fungal-type protein kinase" evidence="2">
    <location>
        <begin position="141"/>
        <end position="347"/>
    </location>
</feature>
<reference evidence="3" key="1">
    <citation type="submission" date="2020-11" db="EMBL/GenBank/DDBJ databases">
        <authorList>
            <consortium name="DOE Joint Genome Institute"/>
            <person name="Ahrendt S."/>
            <person name="Riley R."/>
            <person name="Andreopoulos W."/>
            <person name="Labutti K."/>
            <person name="Pangilinan J."/>
            <person name="Ruiz-Duenas F.J."/>
            <person name="Barrasa J.M."/>
            <person name="Sanchez-Garcia M."/>
            <person name="Camarero S."/>
            <person name="Miyauchi S."/>
            <person name="Serrano A."/>
            <person name="Linde D."/>
            <person name="Babiker R."/>
            <person name="Drula E."/>
            <person name="Ayuso-Fernandez I."/>
            <person name="Pacheco R."/>
            <person name="Padilla G."/>
            <person name="Ferreira P."/>
            <person name="Barriuso J."/>
            <person name="Kellner H."/>
            <person name="Castanera R."/>
            <person name="Alfaro M."/>
            <person name="Ramirez L."/>
            <person name="Pisabarro A.G."/>
            <person name="Kuo A."/>
            <person name="Tritt A."/>
            <person name="Lipzen A."/>
            <person name="He G."/>
            <person name="Yan M."/>
            <person name="Ng V."/>
            <person name="Cullen D."/>
            <person name="Martin F."/>
            <person name="Rosso M.-N."/>
            <person name="Henrissat B."/>
            <person name="Hibbett D."/>
            <person name="Martinez A.T."/>
            <person name="Grigoriev I.V."/>
        </authorList>
    </citation>
    <scope>NUCLEOTIDE SEQUENCE</scope>
    <source>
        <strain evidence="3">CIRM-BRFM 674</strain>
    </source>
</reference>
<feature type="compositionally biased region" description="Basic and acidic residues" evidence="1">
    <location>
        <begin position="117"/>
        <end position="128"/>
    </location>
</feature>